<protein>
    <recommendedName>
        <fullName evidence="8">Transport permease protein</fullName>
    </recommendedName>
</protein>
<feature type="transmembrane region" description="Helical" evidence="8">
    <location>
        <begin position="113"/>
        <end position="138"/>
    </location>
</feature>
<proteinExistence type="inferred from homology"/>
<dbReference type="PANTHER" id="PTHR30413:SF10">
    <property type="entry name" value="CAPSULE POLYSACCHARIDE EXPORT INNER-MEMBRANE PROTEIN CTRC"/>
    <property type="match status" value="1"/>
</dbReference>
<dbReference type="InterPro" id="IPR013525">
    <property type="entry name" value="ABC2_TM"/>
</dbReference>
<comment type="subcellular location">
    <subcellularLocation>
        <location evidence="1 8">Cell membrane</location>
        <topology evidence="1 8">Multi-pass membrane protein</topology>
    </subcellularLocation>
</comment>
<dbReference type="EMBL" id="LAYZ01000024">
    <property type="protein sequence ID" value="KKK33976.1"/>
    <property type="molecule type" value="Genomic_DNA"/>
</dbReference>
<feature type="transmembrane region" description="Helical" evidence="8">
    <location>
        <begin position="71"/>
        <end position="92"/>
    </location>
</feature>
<keyword evidence="4 8" id="KW-1003">Cell membrane</keyword>
<dbReference type="Pfam" id="PF01061">
    <property type="entry name" value="ABC2_membrane"/>
    <property type="match status" value="1"/>
</dbReference>
<evidence type="ECO:0000259" key="9">
    <source>
        <dbReference type="PROSITE" id="PS51012"/>
    </source>
</evidence>
<feature type="domain" description="ABC transmembrane type-2" evidence="9">
    <location>
        <begin position="35"/>
        <end position="261"/>
    </location>
</feature>
<dbReference type="STRING" id="1432562.WN59_10275"/>
<feature type="transmembrane region" description="Helical" evidence="8">
    <location>
        <begin position="150"/>
        <end position="174"/>
    </location>
</feature>
<dbReference type="AlphaFoldDB" id="A0A0M2SJY8"/>
<keyword evidence="7 8" id="KW-0472">Membrane</keyword>
<keyword evidence="3 8" id="KW-0813">Transport</keyword>
<dbReference type="GO" id="GO:0015920">
    <property type="term" value="P:lipopolysaccharide transport"/>
    <property type="evidence" value="ECO:0007669"/>
    <property type="project" value="TreeGrafter"/>
</dbReference>
<dbReference type="Proteomes" id="UP000034287">
    <property type="component" value="Unassembled WGS sequence"/>
</dbReference>
<gene>
    <name evidence="10" type="ORF">WN59_10275</name>
</gene>
<feature type="transmembrane region" description="Helical" evidence="8">
    <location>
        <begin position="37"/>
        <end position="59"/>
    </location>
</feature>
<evidence type="ECO:0000313" key="10">
    <source>
        <dbReference type="EMBL" id="KKK33976.1"/>
    </source>
</evidence>
<comment type="caution">
    <text evidence="10">The sequence shown here is derived from an EMBL/GenBank/DDBJ whole genome shotgun (WGS) entry which is preliminary data.</text>
</comment>
<dbReference type="GO" id="GO:0005886">
    <property type="term" value="C:plasma membrane"/>
    <property type="evidence" value="ECO:0007669"/>
    <property type="project" value="UniProtKB-SubCell"/>
</dbReference>
<dbReference type="RefSeq" id="WP_046516849.1">
    <property type="nucleotide sequence ID" value="NZ_LAYZ01000024.1"/>
</dbReference>
<dbReference type="GO" id="GO:0140359">
    <property type="term" value="F:ABC-type transporter activity"/>
    <property type="evidence" value="ECO:0007669"/>
    <property type="project" value="InterPro"/>
</dbReference>
<name>A0A0M2SJY8_9STAP</name>
<evidence type="ECO:0000256" key="6">
    <source>
        <dbReference type="ARBA" id="ARBA00022989"/>
    </source>
</evidence>
<dbReference type="OrthoDB" id="9794365at2"/>
<evidence type="ECO:0000256" key="3">
    <source>
        <dbReference type="ARBA" id="ARBA00022448"/>
    </source>
</evidence>
<evidence type="ECO:0000256" key="1">
    <source>
        <dbReference type="ARBA" id="ARBA00004651"/>
    </source>
</evidence>
<evidence type="ECO:0000256" key="8">
    <source>
        <dbReference type="RuleBase" id="RU361157"/>
    </source>
</evidence>
<dbReference type="PANTHER" id="PTHR30413">
    <property type="entry name" value="INNER MEMBRANE TRANSPORT PERMEASE"/>
    <property type="match status" value="1"/>
</dbReference>
<accession>A0A0M2SJY8</accession>
<keyword evidence="11" id="KW-1185">Reference proteome</keyword>
<feature type="transmembrane region" description="Helical" evidence="8">
    <location>
        <begin position="181"/>
        <end position="199"/>
    </location>
</feature>
<dbReference type="PROSITE" id="PS51012">
    <property type="entry name" value="ABC_TM2"/>
    <property type="match status" value="1"/>
</dbReference>
<keyword evidence="5 8" id="KW-0812">Transmembrane</keyword>
<evidence type="ECO:0000256" key="4">
    <source>
        <dbReference type="ARBA" id="ARBA00022475"/>
    </source>
</evidence>
<evidence type="ECO:0000256" key="5">
    <source>
        <dbReference type="ARBA" id="ARBA00022692"/>
    </source>
</evidence>
<evidence type="ECO:0000256" key="2">
    <source>
        <dbReference type="ARBA" id="ARBA00007783"/>
    </source>
</evidence>
<dbReference type="PATRIC" id="fig|1432562.3.peg.2040"/>
<keyword evidence="6 8" id="KW-1133">Transmembrane helix</keyword>
<organism evidence="10 11">
    <name type="scientific">Salinicoccus sediminis</name>
    <dbReference type="NCBI Taxonomy" id="1432562"/>
    <lineage>
        <taxon>Bacteria</taxon>
        <taxon>Bacillati</taxon>
        <taxon>Bacillota</taxon>
        <taxon>Bacilli</taxon>
        <taxon>Bacillales</taxon>
        <taxon>Staphylococcaceae</taxon>
        <taxon>Salinicoccus</taxon>
    </lineage>
</organism>
<dbReference type="InterPro" id="IPR047817">
    <property type="entry name" value="ABC2_TM_bact-type"/>
</dbReference>
<evidence type="ECO:0000256" key="7">
    <source>
        <dbReference type="ARBA" id="ARBA00023136"/>
    </source>
</evidence>
<reference evidence="10 11" key="1">
    <citation type="submission" date="2015-04" db="EMBL/GenBank/DDBJ databases">
        <title>Taxonomic description and genome sequence of Salinicoccus sediminis sp. nov., a novel hyper halotolerant bacterium isolated from marine sediment.</title>
        <authorList>
            <person name="Mathan Kumar R."/>
            <person name="Kaur G."/>
            <person name="Kumar N."/>
            <person name="Kumar A."/>
            <person name="Singh N.K."/>
            <person name="Kaur N."/>
            <person name="Mayilraj S."/>
        </authorList>
    </citation>
    <scope>NUCLEOTIDE SEQUENCE [LARGE SCALE GENOMIC DNA]</scope>
    <source>
        <strain evidence="10 11">SV-16</strain>
    </source>
</reference>
<evidence type="ECO:0000313" key="11">
    <source>
        <dbReference type="Proteomes" id="UP000034287"/>
    </source>
</evidence>
<feature type="transmembrane region" description="Helical" evidence="8">
    <location>
        <begin position="241"/>
        <end position="259"/>
    </location>
</feature>
<comment type="similarity">
    <text evidence="2 8">Belongs to the ABC-2 integral membrane protein family.</text>
</comment>
<sequence length="269" mass="30653">MNNLFNFLKEQWIHRRLIFGLTIYSLKSQYANHYLGLFWNILQPAMQVGLYYVVFGLGLRGDRGDVGELPFIVHLITGLFPWLFISGNINAASAAIQGQLSLVTKMKFPSSTLISVAIVNNVINLFITSAIVLFISLANGYSSPLHYLGFFYFLFASVAITTAIGLIMSTLVILIRDMKNILQNVIRMFFFVTPIFWALNESPGLMQTISAFNPFAYLVMNFRTALVLQEAPLYGGMSDHIYFWSITLFLFYVGVNVHYRFRDKLVDYL</sequence>